<dbReference type="GO" id="GO:0045454">
    <property type="term" value="P:cell redox homeostasis"/>
    <property type="evidence" value="ECO:0007669"/>
    <property type="project" value="TreeGrafter"/>
</dbReference>
<protein>
    <recommendedName>
        <fullName evidence="2">thioredoxin-dependent peroxiredoxin</fullName>
        <ecNumber evidence="2">1.11.1.24</ecNumber>
    </recommendedName>
    <alternativeName>
        <fullName evidence="10">Bacterioferritin comigratory protein</fullName>
    </alternativeName>
    <alternativeName>
        <fullName evidence="8">Thioredoxin peroxidase</fullName>
    </alternativeName>
</protein>
<dbReference type="SUPFAM" id="SSF52833">
    <property type="entry name" value="Thioredoxin-like"/>
    <property type="match status" value="1"/>
</dbReference>
<comment type="catalytic activity">
    <reaction evidence="11">
        <text>a hydroperoxide + [thioredoxin]-dithiol = an alcohol + [thioredoxin]-disulfide + H2O</text>
        <dbReference type="Rhea" id="RHEA:62620"/>
        <dbReference type="Rhea" id="RHEA-COMP:10698"/>
        <dbReference type="Rhea" id="RHEA-COMP:10700"/>
        <dbReference type="ChEBI" id="CHEBI:15377"/>
        <dbReference type="ChEBI" id="CHEBI:29950"/>
        <dbReference type="ChEBI" id="CHEBI:30879"/>
        <dbReference type="ChEBI" id="CHEBI:35924"/>
        <dbReference type="ChEBI" id="CHEBI:50058"/>
        <dbReference type="EC" id="1.11.1.24"/>
    </reaction>
</comment>
<evidence type="ECO:0000256" key="3">
    <source>
        <dbReference type="ARBA" id="ARBA00022559"/>
    </source>
</evidence>
<dbReference type="InterPro" id="IPR013766">
    <property type="entry name" value="Thioredoxin_domain"/>
</dbReference>
<dbReference type="GO" id="GO:0005737">
    <property type="term" value="C:cytoplasm"/>
    <property type="evidence" value="ECO:0007669"/>
    <property type="project" value="TreeGrafter"/>
</dbReference>
<evidence type="ECO:0000313" key="13">
    <source>
        <dbReference type="EMBL" id="REE88560.1"/>
    </source>
</evidence>
<keyword evidence="3" id="KW-0575">Peroxidase</keyword>
<dbReference type="PANTHER" id="PTHR42801:SF7">
    <property type="entry name" value="SLL1159 PROTEIN"/>
    <property type="match status" value="1"/>
</dbReference>
<reference evidence="13 14" key="1">
    <citation type="submission" date="2018-08" db="EMBL/GenBank/DDBJ databases">
        <title>Genomic Encyclopedia of Type Strains, Phase III (KMG-III): the genomes of soil and plant-associated and newly described type strains.</title>
        <authorList>
            <person name="Whitman W."/>
        </authorList>
    </citation>
    <scope>NUCLEOTIDE SEQUENCE [LARGE SCALE GENOMIC DNA]</scope>
    <source>
        <strain evidence="13 14">CGMCC 1.10966</strain>
    </source>
</reference>
<keyword evidence="7" id="KW-0676">Redox-active center</keyword>
<evidence type="ECO:0000256" key="2">
    <source>
        <dbReference type="ARBA" id="ARBA00013017"/>
    </source>
</evidence>
<accession>A0A3D9SG61</accession>
<dbReference type="EC" id="1.11.1.24" evidence="2"/>
<dbReference type="PANTHER" id="PTHR42801">
    <property type="entry name" value="THIOREDOXIN-DEPENDENT PEROXIDE REDUCTASE"/>
    <property type="match status" value="1"/>
</dbReference>
<dbReference type="AlphaFoldDB" id="A0A3D9SG61"/>
<evidence type="ECO:0000256" key="10">
    <source>
        <dbReference type="ARBA" id="ARBA00041373"/>
    </source>
</evidence>
<evidence type="ECO:0000256" key="6">
    <source>
        <dbReference type="ARBA" id="ARBA00023157"/>
    </source>
</evidence>
<dbReference type="InterPro" id="IPR036249">
    <property type="entry name" value="Thioredoxin-like_sf"/>
</dbReference>
<keyword evidence="4" id="KW-0049">Antioxidant</keyword>
<dbReference type="Pfam" id="PF00578">
    <property type="entry name" value="AhpC-TSA"/>
    <property type="match status" value="1"/>
</dbReference>
<dbReference type="RefSeq" id="WP_245995913.1">
    <property type="nucleotide sequence ID" value="NZ_QTTN01000008.1"/>
</dbReference>
<dbReference type="GO" id="GO:0034599">
    <property type="term" value="P:cellular response to oxidative stress"/>
    <property type="evidence" value="ECO:0007669"/>
    <property type="project" value="TreeGrafter"/>
</dbReference>
<dbReference type="InterPro" id="IPR000866">
    <property type="entry name" value="AhpC/TSA"/>
</dbReference>
<comment type="caution">
    <text evidence="13">The sequence shown here is derived from an EMBL/GenBank/DDBJ whole genome shotgun (WGS) entry which is preliminary data.</text>
</comment>
<feature type="domain" description="Thioredoxin" evidence="12">
    <location>
        <begin position="46"/>
        <end position="217"/>
    </location>
</feature>
<evidence type="ECO:0000256" key="5">
    <source>
        <dbReference type="ARBA" id="ARBA00023002"/>
    </source>
</evidence>
<evidence type="ECO:0000313" key="14">
    <source>
        <dbReference type="Proteomes" id="UP000256304"/>
    </source>
</evidence>
<evidence type="ECO:0000256" key="1">
    <source>
        <dbReference type="ARBA" id="ARBA00003330"/>
    </source>
</evidence>
<dbReference type="CDD" id="cd02970">
    <property type="entry name" value="PRX_like2"/>
    <property type="match status" value="1"/>
</dbReference>
<dbReference type="GO" id="GO:0008379">
    <property type="term" value="F:thioredoxin peroxidase activity"/>
    <property type="evidence" value="ECO:0007669"/>
    <property type="project" value="TreeGrafter"/>
</dbReference>
<dbReference type="Proteomes" id="UP000256304">
    <property type="component" value="Unassembled WGS sequence"/>
</dbReference>
<dbReference type="Gene3D" id="3.40.30.10">
    <property type="entry name" value="Glutaredoxin"/>
    <property type="match status" value="1"/>
</dbReference>
<organism evidence="13 14">
    <name type="scientific">Paenibacillus taihuensis</name>
    <dbReference type="NCBI Taxonomy" id="1156355"/>
    <lineage>
        <taxon>Bacteria</taxon>
        <taxon>Bacillati</taxon>
        <taxon>Bacillota</taxon>
        <taxon>Bacilli</taxon>
        <taxon>Bacillales</taxon>
        <taxon>Paenibacillaceae</taxon>
        <taxon>Paenibacillus</taxon>
    </lineage>
</organism>
<evidence type="ECO:0000256" key="4">
    <source>
        <dbReference type="ARBA" id="ARBA00022862"/>
    </source>
</evidence>
<keyword evidence="5" id="KW-0560">Oxidoreductase</keyword>
<comment type="similarity">
    <text evidence="9">Belongs to the peroxiredoxin family. BCP/PrxQ subfamily.</text>
</comment>
<dbReference type="EMBL" id="QTTN01000008">
    <property type="protein sequence ID" value="REE88560.1"/>
    <property type="molecule type" value="Genomic_DNA"/>
</dbReference>
<evidence type="ECO:0000259" key="12">
    <source>
        <dbReference type="PROSITE" id="PS51352"/>
    </source>
</evidence>
<keyword evidence="6" id="KW-1015">Disulfide bond</keyword>
<sequence length="217" mass="24370">MMNNQNLTEQLELATQQFKANSPIDAQVKLGQMIEGLQKSGLASGKQTGEKAVDFKLTNALGRDVILYEELSKGPVVLVFYRGGWCPFCNMQLRAYQRILPEIQAIGAKLIAISPQKPDHSLSLQEKEKLEFQVVSDSNGLVTAKYNLLFDVPPGVRELMEGIPLDLAEYNNTSKWILPVPATFMIDESAIIRSSYVNPNFMQRQSPEEILRELKKL</sequence>
<dbReference type="InterPro" id="IPR050924">
    <property type="entry name" value="Peroxiredoxin_BCP/PrxQ"/>
</dbReference>
<dbReference type="PROSITE" id="PS51352">
    <property type="entry name" value="THIOREDOXIN_2"/>
    <property type="match status" value="1"/>
</dbReference>
<gene>
    <name evidence="13" type="ORF">A8990_10856</name>
</gene>
<evidence type="ECO:0000256" key="9">
    <source>
        <dbReference type="ARBA" id="ARBA00038489"/>
    </source>
</evidence>
<evidence type="ECO:0000256" key="7">
    <source>
        <dbReference type="ARBA" id="ARBA00023284"/>
    </source>
</evidence>
<proteinExistence type="inferred from homology"/>
<keyword evidence="14" id="KW-1185">Reference proteome</keyword>
<name>A0A3D9SG61_9BACL</name>
<comment type="function">
    <text evidence="1">Thiol-specific peroxidase that catalyzes the reduction of hydrogen peroxide and organic hydroperoxides to water and alcohols, respectively. Plays a role in cell protection against oxidative stress by detoxifying peroxides and as sensor of hydrogen peroxide-mediated signaling events.</text>
</comment>
<evidence type="ECO:0000256" key="11">
    <source>
        <dbReference type="ARBA" id="ARBA00049091"/>
    </source>
</evidence>
<evidence type="ECO:0000256" key="8">
    <source>
        <dbReference type="ARBA" id="ARBA00032824"/>
    </source>
</evidence>